<gene>
    <name evidence="1" type="ORF">SAMN04489832_7246</name>
</gene>
<dbReference type="EMBL" id="FSQT01000002">
    <property type="protein sequence ID" value="SIN44409.1"/>
    <property type="molecule type" value="Genomic_DNA"/>
</dbReference>
<evidence type="ECO:0000313" key="1">
    <source>
        <dbReference type="EMBL" id="SIN44409.1"/>
    </source>
</evidence>
<name>A0A1N6BDG9_9ACTN</name>
<dbReference type="Proteomes" id="UP000185124">
    <property type="component" value="Unassembled WGS sequence"/>
</dbReference>
<sequence length="84" mass="8708">MDRVDGVLLPELDGPEPSAALPRALGWLSLALGIYALAEPGPLARLTGVDDDPASWAVIRAGRSMRVRASAICSSSLGTHSSQP</sequence>
<dbReference type="RefSeq" id="WP_074318683.1">
    <property type="nucleotide sequence ID" value="NZ_FSQT01000002.1"/>
</dbReference>
<reference evidence="2" key="1">
    <citation type="submission" date="2016-12" db="EMBL/GenBank/DDBJ databases">
        <authorList>
            <person name="Varghese N."/>
            <person name="Submissions S."/>
        </authorList>
    </citation>
    <scope>NUCLEOTIDE SEQUENCE [LARGE SCALE GENOMIC DNA]</scope>
    <source>
        <strain evidence="2">DSM 45599</strain>
    </source>
</reference>
<dbReference type="OrthoDB" id="6166765at2"/>
<proteinExistence type="predicted"/>
<dbReference type="AlphaFoldDB" id="A0A1N6BDG9"/>
<accession>A0A1N6BDG9</accession>
<keyword evidence="2" id="KW-1185">Reference proteome</keyword>
<organism evidence="1 2">
    <name type="scientific">Micromonospora cremea</name>
    <dbReference type="NCBI Taxonomy" id="709881"/>
    <lineage>
        <taxon>Bacteria</taxon>
        <taxon>Bacillati</taxon>
        <taxon>Actinomycetota</taxon>
        <taxon>Actinomycetes</taxon>
        <taxon>Micromonosporales</taxon>
        <taxon>Micromonosporaceae</taxon>
        <taxon>Micromonospora</taxon>
    </lineage>
</organism>
<evidence type="ECO:0000313" key="2">
    <source>
        <dbReference type="Proteomes" id="UP000185124"/>
    </source>
</evidence>
<protein>
    <submittedName>
        <fullName evidence="1">Uncharacterized protein</fullName>
    </submittedName>
</protein>